<dbReference type="PRINTS" id="PR00420">
    <property type="entry name" value="RNGMNOXGNASE"/>
</dbReference>
<dbReference type="RefSeq" id="WP_388239366.1">
    <property type="nucleotide sequence ID" value="NZ_JBHVZQ010000037.1"/>
</dbReference>
<accession>A0ABW6QE50</accession>
<gene>
    <name evidence="4" type="ORF">ACFVZC_29505</name>
</gene>
<dbReference type="EMBL" id="JBHVZQ010000037">
    <property type="protein sequence ID" value="MFF1277501.1"/>
    <property type="molecule type" value="Genomic_DNA"/>
</dbReference>
<organism evidence="4 5">
    <name type="scientific">Streptomyces marokkonensis</name>
    <dbReference type="NCBI Taxonomy" id="324855"/>
    <lineage>
        <taxon>Bacteria</taxon>
        <taxon>Bacillati</taxon>
        <taxon>Actinomycetota</taxon>
        <taxon>Actinomycetes</taxon>
        <taxon>Kitasatosporales</taxon>
        <taxon>Streptomycetaceae</taxon>
        <taxon>Streptomyces</taxon>
    </lineage>
</organism>
<dbReference type="Pfam" id="PF01494">
    <property type="entry name" value="FAD_binding_3"/>
    <property type="match status" value="1"/>
</dbReference>
<dbReference type="SUPFAM" id="SSF51905">
    <property type="entry name" value="FAD/NAD(P)-binding domain"/>
    <property type="match status" value="1"/>
</dbReference>
<evidence type="ECO:0000313" key="4">
    <source>
        <dbReference type="EMBL" id="MFF1277501.1"/>
    </source>
</evidence>
<keyword evidence="2" id="KW-0503">Monooxygenase</keyword>
<dbReference type="Gene3D" id="3.50.50.60">
    <property type="entry name" value="FAD/NAD(P)-binding domain"/>
    <property type="match status" value="1"/>
</dbReference>
<keyword evidence="1" id="KW-0560">Oxidoreductase</keyword>
<keyword evidence="5" id="KW-1185">Reference proteome</keyword>
<evidence type="ECO:0000256" key="1">
    <source>
        <dbReference type="ARBA" id="ARBA00023002"/>
    </source>
</evidence>
<dbReference type="InterPro" id="IPR050493">
    <property type="entry name" value="FAD-dep_Monooxygenase_BioMet"/>
</dbReference>
<reference evidence="4 5" key="1">
    <citation type="submission" date="2024-09" db="EMBL/GenBank/DDBJ databases">
        <title>The Natural Products Discovery Center: Release of the First 8490 Sequenced Strains for Exploring Actinobacteria Biosynthetic Diversity.</title>
        <authorList>
            <person name="Kalkreuter E."/>
            <person name="Kautsar S.A."/>
            <person name="Yang D."/>
            <person name="Bader C.D."/>
            <person name="Teijaro C.N."/>
            <person name="Fluegel L."/>
            <person name="Davis C.M."/>
            <person name="Simpson J.R."/>
            <person name="Lauterbach L."/>
            <person name="Steele A.D."/>
            <person name="Gui C."/>
            <person name="Meng S."/>
            <person name="Li G."/>
            <person name="Viehrig K."/>
            <person name="Ye F."/>
            <person name="Su P."/>
            <person name="Kiefer A.F."/>
            <person name="Nichols A."/>
            <person name="Cepeda A.J."/>
            <person name="Yan W."/>
            <person name="Fan B."/>
            <person name="Jiang Y."/>
            <person name="Adhikari A."/>
            <person name="Zheng C.-J."/>
            <person name="Schuster L."/>
            <person name="Cowan T.M."/>
            <person name="Smanski M.J."/>
            <person name="Chevrette M.G."/>
            <person name="De Carvalho L.P.S."/>
            <person name="Shen B."/>
        </authorList>
    </citation>
    <scope>NUCLEOTIDE SEQUENCE [LARGE SCALE GENOMIC DNA]</scope>
    <source>
        <strain evidence="4 5">NPDC058328</strain>
    </source>
</reference>
<dbReference type="InterPro" id="IPR036188">
    <property type="entry name" value="FAD/NAD-bd_sf"/>
</dbReference>
<evidence type="ECO:0000256" key="2">
    <source>
        <dbReference type="ARBA" id="ARBA00023033"/>
    </source>
</evidence>
<dbReference type="PANTHER" id="PTHR13789">
    <property type="entry name" value="MONOOXYGENASE"/>
    <property type="match status" value="1"/>
</dbReference>
<feature type="domain" description="FAD-binding" evidence="3">
    <location>
        <begin position="8"/>
        <end position="353"/>
    </location>
</feature>
<dbReference type="InterPro" id="IPR002938">
    <property type="entry name" value="FAD-bd"/>
</dbReference>
<comment type="caution">
    <text evidence="4">The sequence shown here is derived from an EMBL/GenBank/DDBJ whole genome shotgun (WGS) entry which is preliminary data.</text>
</comment>
<dbReference type="PANTHER" id="PTHR13789:SF309">
    <property type="entry name" value="PUTATIVE (AFU_ORTHOLOGUE AFUA_6G14510)-RELATED"/>
    <property type="match status" value="1"/>
</dbReference>
<proteinExistence type="predicted"/>
<protein>
    <submittedName>
        <fullName evidence="4">FAD-dependent oxidoreductase</fullName>
    </submittedName>
</protein>
<evidence type="ECO:0000259" key="3">
    <source>
        <dbReference type="Pfam" id="PF01494"/>
    </source>
</evidence>
<name>A0ABW6QE50_9ACTN</name>
<evidence type="ECO:0000313" key="5">
    <source>
        <dbReference type="Proteomes" id="UP001601627"/>
    </source>
</evidence>
<sequence>MATTTVKKVLVVGAGIGGLTTAAGLVRQGVEVEVFEARPSPGRLLTGGGFMLWHNAFLSLRRIGLDTAVAADAVRMRVHEFRSDRGRRLARWDLDGPTRACGAPACALRRSSLHKILTGAVGEHRIRLGARLTGWTQDDDGVTARFADGSAARGDALVGADGLRSAVRSTMRRGFEVPPRYAGYTAWQAITRLPGESLVPTGTFFNLWGKGGLRFLYCRLSENEVYWDAITSDRAAARLDTVRDSPRAALAAAYRDWPDPVGEIIASTGDDALLPVAIHDRPPGGGWSHGRVVLVGDAAHPMTLNLSQGAGQAVESGVVLASMLGACDRRDVASVLSRFEEVRRGRAADMVDTSWNIGRLGLMHGTIPSRLRDLMMYTFFDSVARRQSYSLMLDDRLQTDPVPIAGSAGPVPDRRGS</sequence>
<dbReference type="Proteomes" id="UP001601627">
    <property type="component" value="Unassembled WGS sequence"/>
</dbReference>